<keyword evidence="1" id="KW-0812">Transmembrane</keyword>
<reference evidence="2" key="1">
    <citation type="submission" date="2021-01" db="EMBL/GenBank/DDBJ databases">
        <authorList>
            <person name="Corre E."/>
            <person name="Pelletier E."/>
            <person name="Niang G."/>
            <person name="Scheremetjew M."/>
            <person name="Finn R."/>
            <person name="Kale V."/>
            <person name="Holt S."/>
            <person name="Cochrane G."/>
            <person name="Meng A."/>
            <person name="Brown T."/>
            <person name="Cohen L."/>
        </authorList>
    </citation>
    <scope>NUCLEOTIDE SEQUENCE</scope>
    <source>
        <strain evidence="2">SAG 36.94</strain>
    </source>
</reference>
<evidence type="ECO:0000313" key="2">
    <source>
        <dbReference type="EMBL" id="CAD9231332.1"/>
    </source>
</evidence>
<evidence type="ECO:0000313" key="3">
    <source>
        <dbReference type="EMBL" id="CAD9231333.1"/>
    </source>
</evidence>
<evidence type="ECO:0000256" key="1">
    <source>
        <dbReference type="SAM" id="Phobius"/>
    </source>
</evidence>
<accession>A0A6T6BFA9</accession>
<dbReference type="AlphaFoldDB" id="A0A6T6BFA9"/>
<organism evidence="2">
    <name type="scientific">Compsopogon caeruleus</name>
    <dbReference type="NCBI Taxonomy" id="31354"/>
    <lineage>
        <taxon>Eukaryota</taxon>
        <taxon>Rhodophyta</taxon>
        <taxon>Compsopogonophyceae</taxon>
        <taxon>Compsopogonales</taxon>
        <taxon>Compsopogonaceae</taxon>
        <taxon>Compsopogon</taxon>
    </lineage>
</organism>
<keyword evidence="1" id="KW-1133">Transmembrane helix</keyword>
<keyword evidence="1" id="KW-0472">Membrane</keyword>
<feature type="transmembrane region" description="Helical" evidence="1">
    <location>
        <begin position="6"/>
        <end position="29"/>
    </location>
</feature>
<proteinExistence type="predicted"/>
<dbReference type="EMBL" id="HBGH01006478">
    <property type="protein sequence ID" value="CAD9231333.1"/>
    <property type="molecule type" value="Transcribed_RNA"/>
</dbReference>
<name>A0A6T6BFA9_9RHOD</name>
<protein>
    <submittedName>
        <fullName evidence="2">Uncharacterized protein</fullName>
    </submittedName>
</protein>
<gene>
    <name evidence="2" type="ORF">CCAE0312_LOCUS3388</name>
    <name evidence="3" type="ORF">CCAE0312_LOCUS3389</name>
</gene>
<sequence>MAVLEILVVGSLLLGGGTLIVRVGMELLVQQWKERMEQLIGDLCEGQCTISNMEWNVMLRQMRIQDMVIIRGQKSNLQNLLRADSIIISPASLDPIPFPGSFGEVEISIRNAEAFVSWTDPTLLEDSDWQKISQSVGKATVGSSVKVRKVTLQTPTMIQAFVEGTTDLDHCATASTFLPATDLNYPTTKQIADLVTNHVRPTLEERIASTTISPEQEETPLPDLPPRRVGPLRLLVRLVTLGIAQ</sequence>
<dbReference type="EMBL" id="HBGH01006477">
    <property type="protein sequence ID" value="CAD9231332.1"/>
    <property type="molecule type" value="Transcribed_RNA"/>
</dbReference>